<sequence length="87" mass="9457">MLEFLGHKVIRQNHIGDWGTQFGMLCALYDKRLLELSAGVRAVPTSTVLGDLETFYKEASQLFDTDGQFANTARAAVAGLHSGSGVR</sequence>
<gene>
    <name evidence="2" type="ORF">S12H4_61302</name>
</gene>
<accession>X1UPM2</accession>
<protein>
    <recommendedName>
        <fullName evidence="1">Arginyl-tRNA synthetase catalytic core domain-containing protein</fullName>
    </recommendedName>
</protein>
<proteinExistence type="predicted"/>
<dbReference type="Pfam" id="PF00750">
    <property type="entry name" value="tRNA-synt_1d"/>
    <property type="match status" value="1"/>
</dbReference>
<dbReference type="GO" id="GO:0006420">
    <property type="term" value="P:arginyl-tRNA aminoacylation"/>
    <property type="evidence" value="ECO:0007669"/>
    <property type="project" value="InterPro"/>
</dbReference>
<comment type="caution">
    <text evidence="2">The sequence shown here is derived from an EMBL/GenBank/DDBJ whole genome shotgun (WGS) entry which is preliminary data.</text>
</comment>
<dbReference type="AlphaFoldDB" id="X1UPM2"/>
<reference evidence="2" key="1">
    <citation type="journal article" date="2014" name="Front. Microbiol.">
        <title>High frequency of phylogenetically diverse reductive dehalogenase-homologous genes in deep subseafloor sedimentary metagenomes.</title>
        <authorList>
            <person name="Kawai M."/>
            <person name="Futagami T."/>
            <person name="Toyoda A."/>
            <person name="Takaki Y."/>
            <person name="Nishi S."/>
            <person name="Hori S."/>
            <person name="Arai W."/>
            <person name="Tsubouchi T."/>
            <person name="Morono Y."/>
            <person name="Uchiyama I."/>
            <person name="Ito T."/>
            <person name="Fujiyama A."/>
            <person name="Inagaki F."/>
            <person name="Takami H."/>
        </authorList>
    </citation>
    <scope>NUCLEOTIDE SEQUENCE</scope>
    <source>
        <strain evidence="2">Expedition CK06-06</strain>
    </source>
</reference>
<organism evidence="2">
    <name type="scientific">marine sediment metagenome</name>
    <dbReference type="NCBI Taxonomy" id="412755"/>
    <lineage>
        <taxon>unclassified sequences</taxon>
        <taxon>metagenomes</taxon>
        <taxon>ecological metagenomes</taxon>
    </lineage>
</organism>
<feature type="non-terminal residue" evidence="2">
    <location>
        <position position="87"/>
    </location>
</feature>
<evidence type="ECO:0000259" key="1">
    <source>
        <dbReference type="Pfam" id="PF00750"/>
    </source>
</evidence>
<dbReference type="InterPro" id="IPR001278">
    <property type="entry name" value="Arg-tRNA-ligase"/>
</dbReference>
<feature type="domain" description="Arginyl-tRNA synthetase catalytic core" evidence="1">
    <location>
        <begin position="2"/>
        <end position="83"/>
    </location>
</feature>
<dbReference type="EMBL" id="BARW01040644">
    <property type="protein sequence ID" value="GAJ19439.1"/>
    <property type="molecule type" value="Genomic_DNA"/>
</dbReference>
<dbReference type="PANTHER" id="PTHR11956:SF5">
    <property type="entry name" value="ARGININE--TRNA LIGASE, CYTOPLASMIC"/>
    <property type="match status" value="1"/>
</dbReference>
<dbReference type="InterPro" id="IPR035684">
    <property type="entry name" value="ArgRS_core"/>
</dbReference>
<evidence type="ECO:0000313" key="2">
    <source>
        <dbReference type="EMBL" id="GAJ19439.1"/>
    </source>
</evidence>
<name>X1UPM2_9ZZZZ</name>
<dbReference type="Gene3D" id="3.40.50.620">
    <property type="entry name" value="HUPs"/>
    <property type="match status" value="1"/>
</dbReference>
<dbReference type="InterPro" id="IPR014729">
    <property type="entry name" value="Rossmann-like_a/b/a_fold"/>
</dbReference>
<dbReference type="PANTHER" id="PTHR11956">
    <property type="entry name" value="ARGINYL-TRNA SYNTHETASE"/>
    <property type="match status" value="1"/>
</dbReference>
<dbReference type="GO" id="GO:0004814">
    <property type="term" value="F:arginine-tRNA ligase activity"/>
    <property type="evidence" value="ECO:0007669"/>
    <property type="project" value="InterPro"/>
</dbReference>
<dbReference type="GO" id="GO:0005524">
    <property type="term" value="F:ATP binding"/>
    <property type="evidence" value="ECO:0007669"/>
    <property type="project" value="InterPro"/>
</dbReference>
<dbReference type="SUPFAM" id="SSF52374">
    <property type="entry name" value="Nucleotidylyl transferase"/>
    <property type="match status" value="1"/>
</dbReference>